<feature type="transmembrane region" description="Helical" evidence="1">
    <location>
        <begin position="14"/>
        <end position="39"/>
    </location>
</feature>
<feature type="transmembrane region" description="Helical" evidence="1">
    <location>
        <begin position="363"/>
        <end position="385"/>
    </location>
</feature>
<feature type="domain" description="Rhodanese" evidence="2">
    <location>
        <begin position="234"/>
        <end position="338"/>
    </location>
</feature>
<dbReference type="InterPro" id="IPR036637">
    <property type="entry name" value="Phosphohistidine_dom_sf"/>
</dbReference>
<dbReference type="InterPro" id="IPR001763">
    <property type="entry name" value="Rhodanese-like_dom"/>
</dbReference>
<evidence type="ECO:0000259" key="2">
    <source>
        <dbReference type="PROSITE" id="PS50206"/>
    </source>
</evidence>
<dbReference type="InterPro" id="IPR013815">
    <property type="entry name" value="ATP_grasp_subdomain_1"/>
</dbReference>
<evidence type="ECO:0000313" key="3">
    <source>
        <dbReference type="EMBL" id="MFC4157820.1"/>
    </source>
</evidence>
<dbReference type="SUPFAM" id="SSF52009">
    <property type="entry name" value="Phosphohistidine domain"/>
    <property type="match status" value="1"/>
</dbReference>
<dbReference type="Gene3D" id="3.40.250.10">
    <property type="entry name" value="Rhodanese-like domain"/>
    <property type="match status" value="2"/>
</dbReference>
<protein>
    <submittedName>
        <fullName evidence="3">PEP/pyruvate-binding domain-containing protein</fullName>
    </submittedName>
</protein>
<dbReference type="SMART" id="SM00450">
    <property type="entry name" value="RHOD"/>
    <property type="match status" value="2"/>
</dbReference>
<dbReference type="SUPFAM" id="SSF52821">
    <property type="entry name" value="Rhodanese/Cell cycle control phosphatase"/>
    <property type="match status" value="2"/>
</dbReference>
<keyword evidence="1" id="KW-0812">Transmembrane</keyword>
<dbReference type="InterPro" id="IPR051549">
    <property type="entry name" value="PEP_Utilizing_Enz"/>
</dbReference>
<dbReference type="PROSITE" id="PS50206">
    <property type="entry name" value="RHODANESE_3"/>
    <property type="match status" value="2"/>
</dbReference>
<dbReference type="Pfam" id="PF00391">
    <property type="entry name" value="PEP-utilizers"/>
    <property type="match status" value="1"/>
</dbReference>
<keyword evidence="1" id="KW-0472">Membrane</keyword>
<reference evidence="4" key="1">
    <citation type="journal article" date="2019" name="Int. J. Syst. Evol. Microbiol.">
        <title>The Global Catalogue of Microorganisms (GCM) 10K type strain sequencing project: providing services to taxonomists for standard genome sequencing and annotation.</title>
        <authorList>
            <consortium name="The Broad Institute Genomics Platform"/>
            <consortium name="The Broad Institute Genome Sequencing Center for Infectious Disease"/>
            <person name="Wu L."/>
            <person name="Ma J."/>
        </authorList>
    </citation>
    <scope>NUCLEOTIDE SEQUENCE [LARGE SCALE GENOMIC DNA]</scope>
    <source>
        <strain evidence="4">LMG 29894</strain>
    </source>
</reference>
<evidence type="ECO:0000256" key="1">
    <source>
        <dbReference type="SAM" id="Phobius"/>
    </source>
</evidence>
<comment type="caution">
    <text evidence="3">The sequence shown here is derived from an EMBL/GenBank/DDBJ whole genome shotgun (WGS) entry which is preliminary data.</text>
</comment>
<dbReference type="Pfam" id="PF01326">
    <property type="entry name" value="PPDK_N"/>
    <property type="match status" value="1"/>
</dbReference>
<accession>A0ABV8MKI4</accession>
<dbReference type="CDD" id="cd00158">
    <property type="entry name" value="RHOD"/>
    <property type="match status" value="2"/>
</dbReference>
<feature type="transmembrane region" description="Helical" evidence="1">
    <location>
        <begin position="420"/>
        <end position="440"/>
    </location>
</feature>
<dbReference type="Gene3D" id="3.30.470.20">
    <property type="entry name" value="ATP-grasp fold, B domain"/>
    <property type="match status" value="1"/>
</dbReference>
<dbReference type="PANTHER" id="PTHR43615">
    <property type="entry name" value="PHOSPHOENOLPYRUVATE SYNTHASE-RELATED"/>
    <property type="match status" value="1"/>
</dbReference>
<proteinExistence type="predicted"/>
<dbReference type="PANTHER" id="PTHR43615:SF1">
    <property type="entry name" value="PPDK_N DOMAIN-CONTAINING PROTEIN"/>
    <property type="match status" value="1"/>
</dbReference>
<feature type="transmembrane region" description="Helical" evidence="1">
    <location>
        <begin position="488"/>
        <end position="514"/>
    </location>
</feature>
<keyword evidence="1" id="KW-1133">Transmembrane helix</keyword>
<dbReference type="Proteomes" id="UP001595791">
    <property type="component" value="Unassembled WGS sequence"/>
</dbReference>
<dbReference type="SUPFAM" id="SSF56059">
    <property type="entry name" value="Glutathione synthetase ATP-binding domain-like"/>
    <property type="match status" value="1"/>
</dbReference>
<keyword evidence="4" id="KW-1185">Reference proteome</keyword>
<dbReference type="InterPro" id="IPR002192">
    <property type="entry name" value="PPDK_AMP/ATP-bd"/>
</dbReference>
<dbReference type="EMBL" id="JBHSBU010000001">
    <property type="protein sequence ID" value="MFC4157820.1"/>
    <property type="molecule type" value="Genomic_DNA"/>
</dbReference>
<gene>
    <name evidence="3" type="ORF">ACFOW7_00485</name>
</gene>
<feature type="domain" description="Rhodanese" evidence="2">
    <location>
        <begin position="114"/>
        <end position="202"/>
    </location>
</feature>
<feature type="transmembrane region" description="Helical" evidence="1">
    <location>
        <begin position="51"/>
        <end position="71"/>
    </location>
</feature>
<organism evidence="3 4">
    <name type="scientific">Chitinimonas lacunae</name>
    <dbReference type="NCBI Taxonomy" id="1963018"/>
    <lineage>
        <taxon>Bacteria</taxon>
        <taxon>Pseudomonadati</taxon>
        <taxon>Pseudomonadota</taxon>
        <taxon>Betaproteobacteria</taxon>
        <taxon>Neisseriales</taxon>
        <taxon>Chitinibacteraceae</taxon>
        <taxon>Chitinimonas</taxon>
    </lineage>
</organism>
<feature type="transmembrane region" description="Helical" evidence="1">
    <location>
        <begin position="460"/>
        <end position="476"/>
    </location>
</feature>
<dbReference type="InterPro" id="IPR036873">
    <property type="entry name" value="Rhodanese-like_dom_sf"/>
</dbReference>
<dbReference type="Pfam" id="PF00581">
    <property type="entry name" value="Rhodanese"/>
    <property type="match status" value="2"/>
</dbReference>
<name>A0ABV8MKI4_9NEIS</name>
<dbReference type="Gene3D" id="3.30.1490.20">
    <property type="entry name" value="ATP-grasp fold, A domain"/>
    <property type="match status" value="2"/>
</dbReference>
<dbReference type="Gene3D" id="3.50.30.10">
    <property type="entry name" value="Phosphohistidine domain"/>
    <property type="match status" value="1"/>
</dbReference>
<dbReference type="RefSeq" id="WP_378159861.1">
    <property type="nucleotide sequence ID" value="NZ_JBHSBU010000001.1"/>
</dbReference>
<dbReference type="InterPro" id="IPR008279">
    <property type="entry name" value="PEP-util_enz_mobile_dom"/>
</dbReference>
<evidence type="ECO:0000313" key="4">
    <source>
        <dbReference type="Proteomes" id="UP001595791"/>
    </source>
</evidence>
<sequence>MLAQPAWAFPAPDLVINLFGSGAQLLGMLTAGLGAAWFGARKGPVRRRRRLGLLTLAALLLALAGNLFQYIERQDERARRLQTNLLRPPAAASTQPVNRSLALDRDTFARWQADKRPYTLIDVREPEELELGRLPGARHSRYADLLTSNRHWLRHDRPNVLVCDSGLRSGELCTQLAAQGLPCHFIAGGYARWIAEGRPMQDQPPAYRGRPPTLPPYRHASTLLDTSEVDRLVQQQQARFLDVRPPRDFATGALPGAINIPVREQSSAALAGQIAKLPPAPLIAACYDNRSCFYAKLLGLRLSRQGFDYRGRYTVPHEYPIPARLLDSPVASYLERQTDRLVAMLAGPPARLLETLTLHPGDLALPIVLLALLLRLLLLPLGLLAERDRLRLRSLPLANASASERRRQLRQAGIHPGRNLLLGLLQWSILAGCLAAVGQAATLAGQGFSWLPHWAQPDPWHLLPALLGLALAHHLLDPTLRLGRWRLPVCAVAGLLLIGLTDSLSAAVNLYLLVSLCLLSLQQAWAIRRWSQPARLAPPAPRPTRLVLPLADAWASTRLVGGKARGLARLVQAGLPVPDGFVLTAAAFDSDGRLTPAGRNAAREAFERLGSAQVAVRSSAANEDGEQQSQAGRYLTRLGIEAAELESAIEQVVASYLSPRAGGVIVQSLLAADYAGVLFTEHPAHGGCLLVELEVGLGSAVVGGESVPQAFCFGRRSGLAFDSATPPFDLAPLLQLAQQIETLAGQPQDIEWAWHAGRFHLLQARPLSRRADDPLEQERARLLQQAGPAARAPQQPWLITDDLCAELPTATALSLSLLSRLRGPGGATDRAWQRLGFDYPVMADSPPLWLSVFGHTRLDRFEAQRRAFQPGLLAQLSFSRHADRLVRAYQEEFLPSFRHSMRLREALDLSRLSSAELLDLWRDWTQEWVETIYVEAEVINLAADLYGQLATRLLLRRGLDPARYLLADRPAPATRALRQLSASPASPAALDAFLADFGHRAGHDFELAEPRHLEQREAWQRWRADSPDALAEPALPPRPTGRLLGTAVAQAQRFLALKEEAKHECVRTLASLRKLLLEIDLRFALDGQIFFLQAEELAYLPADATLRQQAAARAAAHRAQLAVELPPELSLAQLERLTLLPTQRSDRAPTSLHGTRVAGAGPVSGSVRVLRDSGELGRFQQGEILVVATADPAWIPLLPRSAAILCENGGWLCHGAIMAREFDLLAVFGVRGALAQLADGDRVTVHHDGRVEVLETCAVAG</sequence>